<accession>A0A0U5B8D1</accession>
<evidence type="ECO:0000313" key="2">
    <source>
        <dbReference type="Proteomes" id="UP000056109"/>
    </source>
</evidence>
<name>A0A0U5B8D1_9PROT</name>
<organism evidence="1 2">
    <name type="scientific">Acetobacter senegalensis</name>
    <dbReference type="NCBI Taxonomy" id="446692"/>
    <lineage>
        <taxon>Bacteria</taxon>
        <taxon>Pseudomonadati</taxon>
        <taxon>Pseudomonadota</taxon>
        <taxon>Alphaproteobacteria</taxon>
        <taxon>Acetobacterales</taxon>
        <taxon>Acetobacteraceae</taxon>
        <taxon>Acetobacter</taxon>
    </lineage>
</organism>
<gene>
    <name evidence="1" type="ORF">ASN_1276</name>
</gene>
<reference evidence="2" key="1">
    <citation type="submission" date="2014-09" db="EMBL/GenBank/DDBJ databases">
        <authorList>
            <person name="Illeghems K.G."/>
        </authorList>
    </citation>
    <scope>NUCLEOTIDE SEQUENCE [LARGE SCALE GENOMIC DNA]</scope>
    <source>
        <strain evidence="2">108B</strain>
    </source>
</reference>
<keyword evidence="2" id="KW-1185">Reference proteome</keyword>
<dbReference type="PATRIC" id="fig|446692.3.peg.1280"/>
<dbReference type="KEGG" id="asz:ASN_1276"/>
<dbReference type="EMBL" id="LN606600">
    <property type="protein sequence ID" value="CEF40642.1"/>
    <property type="molecule type" value="Genomic_DNA"/>
</dbReference>
<proteinExistence type="predicted"/>
<protein>
    <submittedName>
        <fullName evidence="1">DNA integration/recombination/invertion protein</fullName>
    </submittedName>
</protein>
<dbReference type="AlphaFoldDB" id="A0A0U5B8D1"/>
<evidence type="ECO:0000313" key="1">
    <source>
        <dbReference type="EMBL" id="CEF40642.1"/>
    </source>
</evidence>
<dbReference type="Proteomes" id="UP000056109">
    <property type="component" value="Chromosome I"/>
</dbReference>
<sequence>MIDCFGAQEGLILKDQITSRKIDPATGRSLPADVEYRGKAQYPARKRIAGGERIHQTFASVNWSDDGFMQHPPNLNSASFRIPAGLNARPLAN</sequence>